<protein>
    <submittedName>
        <fullName evidence="1">Uncharacterized protein</fullName>
    </submittedName>
</protein>
<accession>A0A2N9AHK6</accession>
<dbReference type="AlphaFoldDB" id="A0A2N9AHK6"/>
<evidence type="ECO:0000313" key="1">
    <source>
        <dbReference type="EMBL" id="SOR26834.1"/>
    </source>
</evidence>
<gene>
    <name evidence="1" type="ORF">TK0001_0232</name>
</gene>
<dbReference type="Proteomes" id="UP000233769">
    <property type="component" value="Chromosome tk0001"/>
</dbReference>
<reference evidence="2" key="1">
    <citation type="submission" date="2017-10" db="EMBL/GenBank/DDBJ databases">
        <authorList>
            <person name="Regsiter A."/>
            <person name="William W."/>
        </authorList>
    </citation>
    <scope>NUCLEOTIDE SEQUENCE [LARGE SCALE GENOMIC DNA]</scope>
</reference>
<sequence length="420" mass="43418">MPLYGPSTATATVAANTNSVSITSMDLNAVVQQGMTINFGSRERAVGDAWIINTVVPNGTNGGTITTAGSIPTAYNSVPFLIDTRGFNGTDSSFAAAVSLKLLQALSNLIGPATNLFAGARQLVLDKVAPTALSRIGFATAGRTWADVVHRPHIYTPPGGAQVSTEVLAVRAFPDGATPIEAALFDLSAGTVDFRQNEMTLASAATLDLGQVPAARAIISGAATIQSFGPGKNLTRLLRFTGACTLAHNGTTLILPTAANIVTAAGDTALATSDSAGNWTVRHYQRRNGYPLITPLVFSGSAGTTGIPAGVTRYFTAGSVQTTWSLCYQPAGRRGRFSKLRVATPGPPGAGESWTITLQKLFSDTVLSCTITGTGSNSGADLVNSVPFEADDRWCLKIVSSAGAAPTNAVLFSMVFEAID</sequence>
<evidence type="ECO:0000313" key="2">
    <source>
        <dbReference type="Proteomes" id="UP000233769"/>
    </source>
</evidence>
<dbReference type="EMBL" id="LT962688">
    <property type="protein sequence ID" value="SOR26834.1"/>
    <property type="molecule type" value="Genomic_DNA"/>
</dbReference>
<organism evidence="1 2">
    <name type="scientific">Methylorubrum extorquens</name>
    <name type="common">Methylobacterium dichloromethanicum</name>
    <name type="synonym">Methylobacterium extorquens</name>
    <dbReference type="NCBI Taxonomy" id="408"/>
    <lineage>
        <taxon>Bacteria</taxon>
        <taxon>Pseudomonadati</taxon>
        <taxon>Pseudomonadota</taxon>
        <taxon>Alphaproteobacteria</taxon>
        <taxon>Hyphomicrobiales</taxon>
        <taxon>Methylobacteriaceae</taxon>
        <taxon>Methylorubrum</taxon>
    </lineage>
</organism>
<name>A0A2N9AHK6_METEX</name>
<proteinExistence type="predicted"/>